<accession>A0AAV9PZ37</accession>
<feature type="compositionally biased region" description="Basic and acidic residues" evidence="1">
    <location>
        <begin position="410"/>
        <end position="429"/>
    </location>
</feature>
<feature type="compositionally biased region" description="Polar residues" evidence="1">
    <location>
        <begin position="366"/>
        <end position="382"/>
    </location>
</feature>
<gene>
    <name evidence="2" type="ORF">LTR25_009577</name>
</gene>
<protein>
    <recommendedName>
        <fullName evidence="4">C2H2-type domain-containing protein</fullName>
    </recommendedName>
</protein>
<feature type="compositionally biased region" description="Low complexity" evidence="1">
    <location>
        <begin position="350"/>
        <end position="365"/>
    </location>
</feature>
<name>A0AAV9PZ37_9PEZI</name>
<feature type="region of interest" description="Disordered" evidence="1">
    <location>
        <begin position="462"/>
        <end position="497"/>
    </location>
</feature>
<proteinExistence type="predicted"/>
<evidence type="ECO:0000256" key="1">
    <source>
        <dbReference type="SAM" id="MobiDB-lite"/>
    </source>
</evidence>
<dbReference type="EMBL" id="JAXLQG010000021">
    <property type="protein sequence ID" value="KAK5529797.1"/>
    <property type="molecule type" value="Genomic_DNA"/>
</dbReference>
<evidence type="ECO:0000313" key="2">
    <source>
        <dbReference type="EMBL" id="KAK5529797.1"/>
    </source>
</evidence>
<reference evidence="2 3" key="1">
    <citation type="submission" date="2023-06" db="EMBL/GenBank/DDBJ databases">
        <title>Black Yeasts Isolated from many extreme environments.</title>
        <authorList>
            <person name="Coleine C."/>
            <person name="Stajich J.E."/>
            <person name="Selbmann L."/>
        </authorList>
    </citation>
    <scope>NUCLEOTIDE SEQUENCE [LARGE SCALE GENOMIC DNA]</scope>
    <source>
        <strain evidence="2 3">CCFEE 5887</strain>
    </source>
</reference>
<feature type="region of interest" description="Disordered" evidence="1">
    <location>
        <begin position="250"/>
        <end position="429"/>
    </location>
</feature>
<feature type="compositionally biased region" description="Acidic residues" evidence="1">
    <location>
        <begin position="109"/>
        <end position="118"/>
    </location>
</feature>
<sequence>MSNAQDPYQVFDLDRDFIAPARTPPLEQVNPSFRVAWSPPPLGPHYPSSDSSSEDENREVRPSARRKIRKGRTNPSLTDGVLIRALDPNQPEAARHAEKYALASASQSEAEDQEDDEARSEQARMIIDNATVKDEQSDVPEQPGALVEATSEAIQDTDGDFPMVDSPARFEHADRTPPEKVPREIRISCSRQEPSCSTPCKREHHPPRATDAATHPRPAQLASEGLRLQLGDNHWNPDDSIVTSPILGKYTITPQDPDPDVVLPAMQMSPARSSATPSPRQKQTLPSLRTHLPEFEARSPGFAGMSPILGRPSPGQWPPLGRSPPFHQSSHAGMSPPALPTHSIWRTTTRDSSISTSSEYTPGSSATVSTPASSIIVQSPAASANLHPMTPLQEQEQEEEEEEEEEEQEKDTVAEHSPERSKGQDSKVEVKVEFKLPLDLKPPKDKAQLDLLPPKDKVQLDLLPPKDKVQLDLTPPKDKVQLDLTPPKDEDKDPPIPNRVVPGGNYPCTHEGCTAIPFQTQYLLNSHMNVHSDTRTHFCPVEECPRGPGGLGFKRKNEMIR</sequence>
<comment type="caution">
    <text evidence="2">The sequence shown here is derived from an EMBL/GenBank/DDBJ whole genome shotgun (WGS) entry which is preliminary data.</text>
</comment>
<feature type="compositionally biased region" description="Basic and acidic residues" evidence="1">
    <location>
        <begin position="462"/>
        <end position="494"/>
    </location>
</feature>
<organism evidence="2 3">
    <name type="scientific">Vermiconidia calcicola</name>
    <dbReference type="NCBI Taxonomy" id="1690605"/>
    <lineage>
        <taxon>Eukaryota</taxon>
        <taxon>Fungi</taxon>
        <taxon>Dikarya</taxon>
        <taxon>Ascomycota</taxon>
        <taxon>Pezizomycotina</taxon>
        <taxon>Dothideomycetes</taxon>
        <taxon>Dothideomycetidae</taxon>
        <taxon>Mycosphaerellales</taxon>
        <taxon>Extremaceae</taxon>
        <taxon>Vermiconidia</taxon>
    </lineage>
</organism>
<feature type="compositionally biased region" description="Basic and acidic residues" evidence="1">
    <location>
        <begin position="168"/>
        <end position="186"/>
    </location>
</feature>
<feature type="region of interest" description="Disordered" evidence="1">
    <location>
        <begin position="22"/>
        <end position="238"/>
    </location>
</feature>
<evidence type="ECO:0000313" key="3">
    <source>
        <dbReference type="Proteomes" id="UP001345827"/>
    </source>
</evidence>
<evidence type="ECO:0008006" key="4">
    <source>
        <dbReference type="Google" id="ProtNLM"/>
    </source>
</evidence>
<feature type="compositionally biased region" description="Low complexity" evidence="1">
    <location>
        <begin position="269"/>
        <end position="280"/>
    </location>
</feature>
<feature type="compositionally biased region" description="Polar residues" evidence="1">
    <location>
        <begin position="189"/>
        <end position="198"/>
    </location>
</feature>
<feature type="compositionally biased region" description="Basic residues" evidence="1">
    <location>
        <begin position="63"/>
        <end position="72"/>
    </location>
</feature>
<keyword evidence="3" id="KW-1185">Reference proteome</keyword>
<dbReference type="Proteomes" id="UP001345827">
    <property type="component" value="Unassembled WGS sequence"/>
</dbReference>
<dbReference type="AlphaFoldDB" id="A0AAV9PZ37"/>
<feature type="compositionally biased region" description="Acidic residues" evidence="1">
    <location>
        <begin position="395"/>
        <end position="409"/>
    </location>
</feature>